<keyword evidence="4" id="KW-0274">FAD</keyword>
<dbReference type="InterPro" id="IPR016167">
    <property type="entry name" value="FAD-bd_PCMH_sub1"/>
</dbReference>
<dbReference type="InterPro" id="IPR050416">
    <property type="entry name" value="FAD-linked_Oxidoreductase"/>
</dbReference>
<evidence type="ECO:0000259" key="7">
    <source>
        <dbReference type="PROSITE" id="PS51387"/>
    </source>
</evidence>
<feature type="domain" description="FAD-binding PCMH-type" evidence="7">
    <location>
        <begin position="79"/>
        <end position="250"/>
    </location>
</feature>
<organism evidence="8 9">
    <name type="scientific">Gigaspora rosea</name>
    <dbReference type="NCBI Taxonomy" id="44941"/>
    <lineage>
        <taxon>Eukaryota</taxon>
        <taxon>Fungi</taxon>
        <taxon>Fungi incertae sedis</taxon>
        <taxon>Mucoromycota</taxon>
        <taxon>Glomeromycotina</taxon>
        <taxon>Glomeromycetes</taxon>
        <taxon>Diversisporales</taxon>
        <taxon>Gigasporaceae</taxon>
        <taxon>Gigaspora</taxon>
    </lineage>
</organism>
<comment type="cofactor">
    <cofactor evidence="1">
        <name>FAD</name>
        <dbReference type="ChEBI" id="CHEBI:57692"/>
    </cofactor>
</comment>
<proteinExistence type="inferred from homology"/>
<evidence type="ECO:0000256" key="5">
    <source>
        <dbReference type="ARBA" id="ARBA00023002"/>
    </source>
</evidence>
<reference evidence="8 9" key="1">
    <citation type="submission" date="2018-06" db="EMBL/GenBank/DDBJ databases">
        <title>Comparative genomics reveals the genomic features of Rhizophagus irregularis, R. cerebriforme, R. diaphanum and Gigaspora rosea, and their symbiotic lifestyle signature.</title>
        <authorList>
            <person name="Morin E."/>
            <person name="San Clemente H."/>
            <person name="Chen E.C.H."/>
            <person name="De La Providencia I."/>
            <person name="Hainaut M."/>
            <person name="Kuo A."/>
            <person name="Kohler A."/>
            <person name="Murat C."/>
            <person name="Tang N."/>
            <person name="Roy S."/>
            <person name="Loubradou J."/>
            <person name="Henrissat B."/>
            <person name="Grigoriev I.V."/>
            <person name="Corradi N."/>
            <person name="Roux C."/>
            <person name="Martin F.M."/>
        </authorList>
    </citation>
    <scope>NUCLEOTIDE SEQUENCE [LARGE SCALE GENOMIC DNA]</scope>
    <source>
        <strain evidence="8 9">DAOM 194757</strain>
    </source>
</reference>
<dbReference type="OrthoDB" id="2420582at2759"/>
<evidence type="ECO:0000313" key="8">
    <source>
        <dbReference type="EMBL" id="RIB06058.1"/>
    </source>
</evidence>
<comment type="caution">
    <text evidence="8">The sequence shown here is derived from an EMBL/GenBank/DDBJ whole genome shotgun (WGS) entry which is preliminary data.</text>
</comment>
<dbReference type="PANTHER" id="PTHR42973:SF39">
    <property type="entry name" value="FAD-BINDING PCMH-TYPE DOMAIN-CONTAINING PROTEIN"/>
    <property type="match status" value="1"/>
</dbReference>
<dbReference type="InterPro" id="IPR016169">
    <property type="entry name" value="FAD-bd_PCMH_sub2"/>
</dbReference>
<dbReference type="Pfam" id="PF01565">
    <property type="entry name" value="FAD_binding_4"/>
    <property type="match status" value="1"/>
</dbReference>
<sequence>MISYMFIVLFFIATIPYQIYSYQDNKCPNVDEIRKCLTDSGISTKRVKYYSCGIICPDKREVTTNDYCNDIAEEKNIRILRYPIAIVHPLNLSEVSEAIKCGAKNKIPVVARAGGHSYESYSIGDEDFALVVDLGSFTNIVINQGEAVVGPGIRLGKLYYELNKARVAFPSGNCPSVGVGAILGGGEGRLTRAYGMSSDNLIDAQIVLADGSIIDSVKNHDNGDLLWALQGAGSAGYGIVTSLTLRTHPIIESVTAYELKYEFRLDTLKSLYSNINQFGQYLPKTLAVEIHQIFNPDTSKDKISVKGLYLGKMSDIKGYLEIIFNTTKSDYSESDWFTAIVGNGKKAITSEASEDEVNKFVDAQDDKSRNSIKVKSFYVGTEGLSEDGVGKLFNSLNQMKNNGCGSYVITTLYGGGKSNNNDRNKTAYVHRDFLYDIFINMRLPEDKKDQKNCVDQLNDFAEKFQNKYTSYESFQNYIDEDLKNWQCRYYGENFERLVDIKKRYDCSNVFRWKQSIPTTVGSYDKEQCKKNLKLTK</sequence>
<dbReference type="Gene3D" id="3.40.462.20">
    <property type="match status" value="1"/>
</dbReference>
<dbReference type="Pfam" id="PF08031">
    <property type="entry name" value="BBE"/>
    <property type="match status" value="1"/>
</dbReference>
<evidence type="ECO:0000256" key="6">
    <source>
        <dbReference type="SAM" id="SignalP"/>
    </source>
</evidence>
<dbReference type="InterPro" id="IPR016166">
    <property type="entry name" value="FAD-bd_PCMH"/>
</dbReference>
<dbReference type="STRING" id="44941.A0A397UAD7"/>
<gene>
    <name evidence="8" type="ORF">C2G38_2218033</name>
</gene>
<evidence type="ECO:0000313" key="9">
    <source>
        <dbReference type="Proteomes" id="UP000266673"/>
    </source>
</evidence>
<dbReference type="PROSITE" id="PS51387">
    <property type="entry name" value="FAD_PCMH"/>
    <property type="match status" value="1"/>
</dbReference>
<dbReference type="PANTHER" id="PTHR42973">
    <property type="entry name" value="BINDING OXIDOREDUCTASE, PUTATIVE (AFU_ORTHOLOGUE AFUA_1G17690)-RELATED"/>
    <property type="match status" value="1"/>
</dbReference>
<dbReference type="InterPro" id="IPR036318">
    <property type="entry name" value="FAD-bd_PCMH-like_sf"/>
</dbReference>
<dbReference type="Gene3D" id="3.30.43.10">
    <property type="entry name" value="Uridine Diphospho-n-acetylenolpyruvylglucosamine Reductase, domain 2"/>
    <property type="match status" value="1"/>
</dbReference>
<keyword evidence="3" id="KW-0285">Flavoprotein</keyword>
<protein>
    <submittedName>
        <fullName evidence="8">Glucooligosaccharide oxidase</fullName>
    </submittedName>
</protein>
<feature type="signal peptide" evidence="6">
    <location>
        <begin position="1"/>
        <end position="21"/>
    </location>
</feature>
<evidence type="ECO:0000256" key="3">
    <source>
        <dbReference type="ARBA" id="ARBA00022630"/>
    </source>
</evidence>
<keyword evidence="9" id="KW-1185">Reference proteome</keyword>
<dbReference type="InterPro" id="IPR006094">
    <property type="entry name" value="Oxid_FAD_bind_N"/>
</dbReference>
<dbReference type="AlphaFoldDB" id="A0A397UAD7"/>
<feature type="chain" id="PRO_5017349655" evidence="6">
    <location>
        <begin position="22"/>
        <end position="536"/>
    </location>
</feature>
<dbReference type="EMBL" id="QKWP01001875">
    <property type="protein sequence ID" value="RIB06058.1"/>
    <property type="molecule type" value="Genomic_DNA"/>
</dbReference>
<comment type="similarity">
    <text evidence="2">Belongs to the oxygen-dependent FAD-linked oxidoreductase family.</text>
</comment>
<dbReference type="InterPro" id="IPR006093">
    <property type="entry name" value="Oxy_OxRdtase_FAD_BS"/>
</dbReference>
<dbReference type="SUPFAM" id="SSF56176">
    <property type="entry name" value="FAD-binding/transporter-associated domain-like"/>
    <property type="match status" value="1"/>
</dbReference>
<dbReference type="Gene3D" id="3.30.465.10">
    <property type="match status" value="1"/>
</dbReference>
<evidence type="ECO:0000256" key="2">
    <source>
        <dbReference type="ARBA" id="ARBA00005466"/>
    </source>
</evidence>
<dbReference type="GO" id="GO:0016491">
    <property type="term" value="F:oxidoreductase activity"/>
    <property type="evidence" value="ECO:0007669"/>
    <property type="project" value="UniProtKB-KW"/>
</dbReference>
<dbReference type="Proteomes" id="UP000266673">
    <property type="component" value="Unassembled WGS sequence"/>
</dbReference>
<dbReference type="GO" id="GO:0071949">
    <property type="term" value="F:FAD binding"/>
    <property type="evidence" value="ECO:0007669"/>
    <property type="project" value="InterPro"/>
</dbReference>
<evidence type="ECO:0000256" key="1">
    <source>
        <dbReference type="ARBA" id="ARBA00001974"/>
    </source>
</evidence>
<name>A0A397UAD7_9GLOM</name>
<evidence type="ECO:0000256" key="4">
    <source>
        <dbReference type="ARBA" id="ARBA00022827"/>
    </source>
</evidence>
<dbReference type="InterPro" id="IPR012951">
    <property type="entry name" value="BBE"/>
</dbReference>
<keyword evidence="5" id="KW-0560">Oxidoreductase</keyword>
<keyword evidence="6" id="KW-0732">Signal</keyword>
<accession>A0A397UAD7</accession>
<dbReference type="PROSITE" id="PS00862">
    <property type="entry name" value="OX2_COVAL_FAD"/>
    <property type="match status" value="1"/>
</dbReference>